<dbReference type="InterPro" id="IPR049552">
    <property type="entry name" value="PKS_DH_N"/>
</dbReference>
<dbReference type="InterPro" id="IPR016035">
    <property type="entry name" value="Acyl_Trfase/lysoPLipase"/>
</dbReference>
<keyword evidence="3" id="KW-0808">Transferase</keyword>
<keyword evidence="1" id="KW-0596">Phosphopantetheine</keyword>
<keyword evidence="9" id="KW-0436">Ligase</keyword>
<evidence type="ECO:0000256" key="1">
    <source>
        <dbReference type="ARBA" id="ARBA00022450"/>
    </source>
</evidence>
<dbReference type="SUPFAM" id="SSF51735">
    <property type="entry name" value="NAD(P)-binding Rossmann-fold domains"/>
    <property type="match status" value="1"/>
</dbReference>
<feature type="region of interest" description="C-terminal hotdog fold" evidence="5">
    <location>
        <begin position="1580"/>
        <end position="1723"/>
    </location>
</feature>
<organism evidence="9 10">
    <name type="scientific">Nocardiopsis lambiniae</name>
    <dbReference type="NCBI Taxonomy" id="3075539"/>
    <lineage>
        <taxon>Bacteria</taxon>
        <taxon>Bacillati</taxon>
        <taxon>Actinomycetota</taxon>
        <taxon>Actinomycetes</taxon>
        <taxon>Streptosporangiales</taxon>
        <taxon>Nocardiopsidaceae</taxon>
        <taxon>Nocardiopsis</taxon>
    </lineage>
</organism>
<dbReference type="SUPFAM" id="SSF55048">
    <property type="entry name" value="Probable ACP-binding domain of malonyl-CoA ACP transacylase"/>
    <property type="match status" value="1"/>
</dbReference>
<accession>A0ABU2MBI0</accession>
<dbReference type="SMART" id="SM00826">
    <property type="entry name" value="PKS_DH"/>
    <property type="match status" value="1"/>
</dbReference>
<feature type="compositionally biased region" description="Low complexity" evidence="6">
    <location>
        <begin position="907"/>
        <end position="918"/>
    </location>
</feature>
<dbReference type="InterPro" id="IPR014043">
    <property type="entry name" value="Acyl_transferase_dom"/>
</dbReference>
<dbReference type="EC" id="6.4.-.-" evidence="9"/>
<dbReference type="Proteomes" id="UP001183390">
    <property type="component" value="Unassembled WGS sequence"/>
</dbReference>
<dbReference type="InterPro" id="IPR001227">
    <property type="entry name" value="Ac_transferase_dom_sf"/>
</dbReference>
<dbReference type="InterPro" id="IPR016039">
    <property type="entry name" value="Thiolase-like"/>
</dbReference>
<feature type="region of interest" description="Disordered" evidence="6">
    <location>
        <begin position="1035"/>
        <end position="1058"/>
    </location>
</feature>
<sequence>MDRIAIVGMACRYPDADTPDELWENVLAGRRSFRRIPPERLSLADYRSADPTDSDRFHSDKAALLRGFDFDRAAYRVAGSTFRSTDMTHWLALDTAARALADAGFPEGRGLPRGTTGVVLGNSLTGEFSRANSLRLRWPYVRRTLAEVLRRRGWDDDETARLLTEAEEAYKAPFPEMDEDTLAGGLSNTIAGRVCNHFDLRGGGHTVDGACASSLLSVVTAARALTDGDLDVALVGGVDLSLDPFELVGFARTGALATGDMRVYDRDSNGFWPGEGAGVLVVMREEDALAADARVYALITGWAISSDGAGGITRPEEEGHRVALERAYARAGYPPATVGYFEGHGTGTALGDATEIAALSAARGPGAPAALGSVKANIGHTKAAAGVAGLIKAALAVHHRVVPPGTAQHTPHPLLTVEGARLRVPVRAEPWPQGRPLRAGVSAMGFGGINTHIALQAADPVGDPAPSAPDARTRALVAGRQDAELLLADAPDRAALRTRLTAWADLLPHLSYAEFTDLAAEAADGLRGGPVRCAVVAAEPHAAARAVTALISRIDAGEEEVVSPGEGVFLSQRTGPPRITFLMPGQGSGDGSQGALCRRFPSVEDTLDVARLPQGDPVATEIAQPRIVAGSMAALGLMEDLGVTARAAVGHSLGELTALYWAGAMDAESLSALARARGRIMAETARSGGAMLHVAADTEQVARLLTDEPESEAVVAAHNGPGQTVVSGTAAAIGRVRDRARARGLDVAPLRVSHAFHSPLVAPAVPGLRSVLDGIPFTPPTRRVVSTVVGTDLRPGTSLPDLLSEQVTRPVLFGEAVARIAPDTDLFLEVGPGRVLARTAERIAPDVPALTVDTDAPTLSPTLKALGAAFALGAPLAVRRLFEGRLIRPLRESRDFLVNPCETVADSSTGRTSPSRTPEPAPALDVSETEDVDTLLLLRRQVAARVELPLETVTAHTRPLDELHLSSITVGQIANEVARMLGRPPLEATSGHATSSLADLAAVIDASTGKGDDPGATSEAAGVGPWVRAFRLGRRTAPDPAPVPVPRSTTTAHWSSYAPGGHRIAETLRAALAGAGVGEGVLLVPDPDHPAASLAAAQEAAGRGVRLVVVQPGPIVSGLARTLHLEARVPVTVIEADTDGTDSGAHDRLTATVLADTVATTAYTEVRYAQEGRTVPDLIPLLPGRERPEAGPPLGFDDVVLVTGGGKGITAECARDLALRHGAGLLLLGRSDPAADPELAANLDRMAAAGVRHRYERADVTDPDQVRAAVERAAAFGTVTALLHGAGRNEPAPIGSLTPEDLAAASAPKVDGLRAALAAIDPGRLRLLVTFGSVIGRVGLRGEAHYAAANDRMSALAEEYGRLHPRTRVLAIEWSVWSGSGMGERMGVVESLAREGVTPISVDEGLEVLRDLLSDTSAGPVIVVCGRLGAPPTLPAPATLPLGRFLERILVHHPGTELVTETESSTATDPYLDDHRLDGDALVPAVIGMEAMAQVGAAIGGHTGVPVFEDMEFLRPIVVSASGRCVIRVAALVRDTRTVDVVVRSEDTGFAVDHFRSVLRWSPADRPERGPLVPGTDAPRVRIDPGAELYGSLLFQGKRFQRLSAYRRVSARHTVAEVSGGAGVPWFAPYLPQDLVLADPGVRDTAMHALQSGVPDAVLLPERVDRLLPARTDDEGPFVLAASERSRDGDAHVYDVELSDPEGRVVERWEGLRLKAVRARGGAGPWPVPLLGPHMERCASRFLGEGVSIAVEPDAGPDRGEATTAALRRCLDRPVRVRHRPDGRPEVDGAHVSVSHGAGVTLAVAADAPVGCDIEEVVGRDRTARADLLGPDALAVADLLVTETGEDADTSATRLWAALECLRKLGTATRAVVLDRVHPDGWVVFTSGATAIATGVTTLAGRAAPVVVAIGRVPEVPSPKESNP</sequence>
<dbReference type="InterPro" id="IPR020807">
    <property type="entry name" value="PKS_DH"/>
</dbReference>
<gene>
    <name evidence="9" type="ORF">RM479_13760</name>
</gene>
<dbReference type="EMBL" id="JAVREP010000008">
    <property type="protein sequence ID" value="MDT0329480.1"/>
    <property type="molecule type" value="Genomic_DNA"/>
</dbReference>
<dbReference type="InterPro" id="IPR037143">
    <property type="entry name" value="4-PPantetheinyl_Trfase_dom_sf"/>
</dbReference>
<dbReference type="InterPro" id="IPR014031">
    <property type="entry name" value="Ketoacyl_synth_C"/>
</dbReference>
<evidence type="ECO:0000259" key="8">
    <source>
        <dbReference type="PROSITE" id="PS52019"/>
    </source>
</evidence>
<dbReference type="Gene3D" id="3.40.47.10">
    <property type="match status" value="1"/>
</dbReference>
<dbReference type="RefSeq" id="WP_311512129.1">
    <property type="nucleotide sequence ID" value="NZ_JAVREP010000008.1"/>
</dbReference>
<evidence type="ECO:0000256" key="3">
    <source>
        <dbReference type="ARBA" id="ARBA00022679"/>
    </source>
</evidence>
<dbReference type="PANTHER" id="PTHR43775:SF51">
    <property type="entry name" value="INACTIVE PHENOLPHTHIOCEROL SYNTHESIS POLYKETIDE SYNTHASE TYPE I PKS1-RELATED"/>
    <property type="match status" value="1"/>
</dbReference>
<dbReference type="Pfam" id="PF00109">
    <property type="entry name" value="ketoacyl-synt"/>
    <property type="match status" value="1"/>
</dbReference>
<dbReference type="InterPro" id="IPR049551">
    <property type="entry name" value="PKS_DH_C"/>
</dbReference>
<dbReference type="SMART" id="SM00825">
    <property type="entry name" value="PKS_KS"/>
    <property type="match status" value="1"/>
</dbReference>
<dbReference type="GO" id="GO:0016874">
    <property type="term" value="F:ligase activity"/>
    <property type="evidence" value="ECO:0007669"/>
    <property type="project" value="UniProtKB-KW"/>
</dbReference>
<evidence type="ECO:0000313" key="9">
    <source>
        <dbReference type="EMBL" id="MDT0329480.1"/>
    </source>
</evidence>
<dbReference type="InterPro" id="IPR020841">
    <property type="entry name" value="PKS_Beta-ketoAc_synthase_dom"/>
</dbReference>
<dbReference type="InterPro" id="IPR050091">
    <property type="entry name" value="PKS_NRPS_Biosynth_Enz"/>
</dbReference>
<dbReference type="PROSITE" id="PS52004">
    <property type="entry name" value="KS3_2"/>
    <property type="match status" value="1"/>
</dbReference>
<dbReference type="Pfam" id="PF21089">
    <property type="entry name" value="PKS_DH_N"/>
    <property type="match status" value="1"/>
</dbReference>
<keyword evidence="10" id="KW-1185">Reference proteome</keyword>
<dbReference type="InterPro" id="IPR013968">
    <property type="entry name" value="PKS_KR"/>
</dbReference>
<feature type="active site" description="Proton donor; for dehydratase activity" evidence="5">
    <location>
        <position position="1644"/>
    </location>
</feature>
<feature type="region of interest" description="N-terminal hotdog fold" evidence="5">
    <location>
        <begin position="1443"/>
        <end position="1566"/>
    </location>
</feature>
<dbReference type="InterPro" id="IPR016036">
    <property type="entry name" value="Malonyl_transacylase_ACP-bd"/>
</dbReference>
<dbReference type="InterPro" id="IPR042104">
    <property type="entry name" value="PKS_dehydratase_sf"/>
</dbReference>
<dbReference type="PROSITE" id="PS52019">
    <property type="entry name" value="PKS_MFAS_DH"/>
    <property type="match status" value="1"/>
</dbReference>
<feature type="region of interest" description="Disordered" evidence="6">
    <location>
        <begin position="904"/>
        <end position="928"/>
    </location>
</feature>
<dbReference type="InterPro" id="IPR014030">
    <property type="entry name" value="Ketoacyl_synth_N"/>
</dbReference>
<feature type="domain" description="PKS/mFAS DH" evidence="8">
    <location>
        <begin position="1443"/>
        <end position="1723"/>
    </location>
</feature>
<dbReference type="InterPro" id="IPR036291">
    <property type="entry name" value="NAD(P)-bd_dom_sf"/>
</dbReference>
<protein>
    <submittedName>
        <fullName evidence="9">Type I polyketide synthase</fullName>
        <ecNumber evidence="9">6.4.-.-</ecNumber>
    </submittedName>
</protein>
<evidence type="ECO:0000256" key="6">
    <source>
        <dbReference type="SAM" id="MobiDB-lite"/>
    </source>
</evidence>
<dbReference type="InterPro" id="IPR049900">
    <property type="entry name" value="PKS_mFAS_DH"/>
</dbReference>
<dbReference type="SMART" id="SM00822">
    <property type="entry name" value="PKS_KR"/>
    <property type="match status" value="1"/>
</dbReference>
<evidence type="ECO:0000256" key="4">
    <source>
        <dbReference type="ARBA" id="ARBA00023315"/>
    </source>
</evidence>
<dbReference type="CDD" id="cd00833">
    <property type="entry name" value="PKS"/>
    <property type="match status" value="1"/>
</dbReference>
<dbReference type="InterPro" id="IPR029069">
    <property type="entry name" value="HotDog_dom_sf"/>
</dbReference>
<dbReference type="SMART" id="SM00827">
    <property type="entry name" value="PKS_AT"/>
    <property type="match status" value="1"/>
</dbReference>
<proteinExistence type="predicted"/>
<feature type="active site" description="Proton acceptor; for dehydratase activity" evidence="5">
    <location>
        <position position="1475"/>
    </location>
</feature>
<dbReference type="Pfam" id="PF14765">
    <property type="entry name" value="PS-DH"/>
    <property type="match status" value="1"/>
</dbReference>
<dbReference type="SUPFAM" id="SSF52151">
    <property type="entry name" value="FabD/lysophospholipase-like"/>
    <property type="match status" value="1"/>
</dbReference>
<keyword evidence="2" id="KW-0597">Phosphoprotein</keyword>
<name>A0ABU2MBI0_9ACTN</name>
<dbReference type="Gene3D" id="1.10.1200.10">
    <property type="entry name" value="ACP-like"/>
    <property type="match status" value="1"/>
</dbReference>
<dbReference type="Pfam" id="PF02801">
    <property type="entry name" value="Ketoacyl-synt_C"/>
    <property type="match status" value="1"/>
</dbReference>
<reference evidence="10" key="1">
    <citation type="submission" date="2023-07" db="EMBL/GenBank/DDBJ databases">
        <title>30 novel species of actinomycetes from the DSMZ collection.</title>
        <authorList>
            <person name="Nouioui I."/>
        </authorList>
    </citation>
    <scope>NUCLEOTIDE SEQUENCE [LARGE SCALE GENOMIC DNA]</scope>
    <source>
        <strain evidence="10">DSM 44743</strain>
    </source>
</reference>
<evidence type="ECO:0000259" key="7">
    <source>
        <dbReference type="PROSITE" id="PS52004"/>
    </source>
</evidence>
<dbReference type="Gene3D" id="3.90.470.20">
    <property type="entry name" value="4'-phosphopantetheinyl transferase domain"/>
    <property type="match status" value="1"/>
</dbReference>
<dbReference type="InterPro" id="IPR036736">
    <property type="entry name" value="ACP-like_sf"/>
</dbReference>
<dbReference type="Gene3D" id="3.10.129.110">
    <property type="entry name" value="Polyketide synthase dehydratase"/>
    <property type="match status" value="1"/>
</dbReference>
<dbReference type="Gene3D" id="3.40.366.10">
    <property type="entry name" value="Malonyl-Coenzyme A Acyl Carrier Protein, domain 2"/>
    <property type="match status" value="1"/>
</dbReference>
<dbReference type="Gene3D" id="3.40.50.720">
    <property type="entry name" value="NAD(P)-binding Rossmann-like Domain"/>
    <property type="match status" value="1"/>
</dbReference>
<dbReference type="Pfam" id="PF00698">
    <property type="entry name" value="Acyl_transf_1"/>
    <property type="match status" value="1"/>
</dbReference>
<dbReference type="InterPro" id="IPR057326">
    <property type="entry name" value="KR_dom"/>
</dbReference>
<feature type="domain" description="Ketosynthase family 3 (KS3)" evidence="7">
    <location>
        <begin position="1"/>
        <end position="457"/>
    </location>
</feature>
<dbReference type="CDD" id="cd08953">
    <property type="entry name" value="KR_2_SDR_x"/>
    <property type="match status" value="1"/>
</dbReference>
<dbReference type="SUPFAM" id="SSF54637">
    <property type="entry name" value="Thioesterase/thiol ester dehydrase-isomerase"/>
    <property type="match status" value="1"/>
</dbReference>
<keyword evidence="4" id="KW-0012">Acyltransferase</keyword>
<evidence type="ECO:0000256" key="5">
    <source>
        <dbReference type="PROSITE-ProRule" id="PRU01363"/>
    </source>
</evidence>
<evidence type="ECO:0000256" key="2">
    <source>
        <dbReference type="ARBA" id="ARBA00022553"/>
    </source>
</evidence>
<dbReference type="Pfam" id="PF08659">
    <property type="entry name" value="KR"/>
    <property type="match status" value="1"/>
</dbReference>
<evidence type="ECO:0000313" key="10">
    <source>
        <dbReference type="Proteomes" id="UP001183390"/>
    </source>
</evidence>
<dbReference type="PANTHER" id="PTHR43775">
    <property type="entry name" value="FATTY ACID SYNTHASE"/>
    <property type="match status" value="1"/>
</dbReference>
<comment type="caution">
    <text evidence="9">The sequence shown here is derived from an EMBL/GenBank/DDBJ whole genome shotgun (WGS) entry which is preliminary data.</text>
</comment>
<dbReference type="SUPFAM" id="SSF53901">
    <property type="entry name" value="Thiolase-like"/>
    <property type="match status" value="1"/>
</dbReference>